<gene>
    <name evidence="3" type="ORF">VT73_05310</name>
</gene>
<sequence>MSPPRDDRALSAHLTDSAGTPWAGRRFEPNSASADDGSAPVTLVRALAEFASGAAGAEQVVDVLRECRLLIPLVNRFAAEGEGTGRLVSDATQELAVVTVAGPDGRAVLPIFSSVDALRRWDASARPIPIDARRAALAAVTEATEVMVLDPASEHEFVVRRPALWAIAEATPWRSSVRDSEVAAALQAGAWREPAVASVAVRAGDERQRLTGPELVVVVELRPGLDRDALDALVARLGERWAASAVIAARVDSMTVQLVAARDV</sequence>
<dbReference type="KEGG" id="rtx:TI83_04560"/>
<reference evidence="3 4" key="1">
    <citation type="submission" date="2015-04" db="EMBL/GenBank/DDBJ databases">
        <title>Draft genome sequence of Rathayibacter toxicus strain FH-142 (AKA 70134 or CS 32), a Western Australian isolate.</title>
        <authorList>
            <consortium name="Consortium for Microbial Forensics and Genomics (microFORGE)"/>
            <person name="Knight B.M."/>
            <person name="Roberts D.P."/>
            <person name="Lin D."/>
            <person name="Hari K."/>
            <person name="Fletcher J."/>
            <person name="Melcher U."/>
            <person name="Blagden T."/>
            <person name="Luster D.G."/>
            <person name="Sechler A.J."/>
            <person name="Schneider W.L."/>
            <person name="Winegar R.A."/>
        </authorList>
    </citation>
    <scope>NUCLEOTIDE SEQUENCE [LARGE SCALE GENOMIC DNA]</scope>
    <source>
        <strain evidence="3 4">FH142</strain>
    </source>
</reference>
<evidence type="ECO:0000313" key="4">
    <source>
        <dbReference type="Proteomes" id="UP000052979"/>
    </source>
</evidence>
<dbReference type="GeneID" id="93667455"/>
<feature type="domain" description="SseB protein N-terminal" evidence="2">
    <location>
        <begin position="43"/>
        <end position="166"/>
    </location>
</feature>
<dbReference type="Pfam" id="PF07179">
    <property type="entry name" value="SseB"/>
    <property type="match status" value="1"/>
</dbReference>
<proteinExistence type="predicted"/>
<name>A0A0C5BEF4_9MICO</name>
<dbReference type="RefSeq" id="WP_042733979.1">
    <property type="nucleotide sequence ID" value="NZ_CP010848.1"/>
</dbReference>
<comment type="caution">
    <text evidence="3">The sequence shown here is derived from an EMBL/GenBank/DDBJ whole genome shotgun (WGS) entry which is preliminary data.</text>
</comment>
<protein>
    <recommendedName>
        <fullName evidence="2">SseB protein N-terminal domain-containing protein</fullName>
    </recommendedName>
</protein>
<dbReference type="AlphaFoldDB" id="A0A0C5BEF4"/>
<evidence type="ECO:0000256" key="1">
    <source>
        <dbReference type="SAM" id="MobiDB-lite"/>
    </source>
</evidence>
<feature type="region of interest" description="Disordered" evidence="1">
    <location>
        <begin position="1"/>
        <end position="37"/>
    </location>
</feature>
<feature type="compositionally biased region" description="Basic and acidic residues" evidence="1">
    <location>
        <begin position="1"/>
        <end position="10"/>
    </location>
</feature>
<evidence type="ECO:0000259" key="2">
    <source>
        <dbReference type="Pfam" id="PF07179"/>
    </source>
</evidence>
<evidence type="ECO:0000313" key="3">
    <source>
        <dbReference type="EMBL" id="KKM45811.1"/>
    </source>
</evidence>
<dbReference type="EMBL" id="LBFI01000031">
    <property type="protein sequence ID" value="KKM45811.1"/>
    <property type="molecule type" value="Genomic_DNA"/>
</dbReference>
<dbReference type="STRING" id="145458.APU90_01915"/>
<dbReference type="eggNOG" id="COG0106">
    <property type="taxonomic scope" value="Bacteria"/>
</dbReference>
<dbReference type="KEGG" id="rtc:APU90_01915"/>
<keyword evidence="4" id="KW-1185">Reference proteome</keyword>
<dbReference type="InterPro" id="IPR009839">
    <property type="entry name" value="SseB_N"/>
</dbReference>
<accession>A0A0C5BEF4</accession>
<dbReference type="PATRIC" id="fig|145458.7.peg.1053"/>
<dbReference type="Proteomes" id="UP000052979">
    <property type="component" value="Unassembled WGS sequence"/>
</dbReference>
<organism evidence="3 4">
    <name type="scientific">Rathayibacter toxicus</name>
    <dbReference type="NCBI Taxonomy" id="145458"/>
    <lineage>
        <taxon>Bacteria</taxon>
        <taxon>Bacillati</taxon>
        <taxon>Actinomycetota</taxon>
        <taxon>Actinomycetes</taxon>
        <taxon>Micrococcales</taxon>
        <taxon>Microbacteriaceae</taxon>
        <taxon>Rathayibacter</taxon>
    </lineage>
</organism>